<proteinExistence type="predicted"/>
<feature type="transmembrane region" description="Helical" evidence="5">
    <location>
        <begin position="130"/>
        <end position="148"/>
    </location>
</feature>
<feature type="transmembrane region" description="Helical" evidence="5">
    <location>
        <begin position="57"/>
        <end position="79"/>
    </location>
</feature>
<dbReference type="Proteomes" id="UP000504632">
    <property type="component" value="Chromosome 9"/>
</dbReference>
<keyword evidence="4 5" id="KW-0472">Membrane</keyword>
<evidence type="ECO:0000313" key="7">
    <source>
        <dbReference type="Proteomes" id="UP000504632"/>
    </source>
</evidence>
<dbReference type="InParanoid" id="A0A6J2W6J6"/>
<feature type="transmembrane region" description="Helical" evidence="5">
    <location>
        <begin position="91"/>
        <end position="109"/>
    </location>
</feature>
<evidence type="ECO:0000259" key="6">
    <source>
        <dbReference type="Pfam" id="PF07782"/>
    </source>
</evidence>
<evidence type="ECO:0000256" key="5">
    <source>
        <dbReference type="SAM" id="Phobius"/>
    </source>
</evidence>
<accession>A0A6J2W6J6</accession>
<evidence type="ECO:0000256" key="4">
    <source>
        <dbReference type="ARBA" id="ARBA00023136"/>
    </source>
</evidence>
<evidence type="ECO:0000256" key="2">
    <source>
        <dbReference type="ARBA" id="ARBA00022692"/>
    </source>
</evidence>
<feature type="transmembrane region" description="Helical" evidence="5">
    <location>
        <begin position="243"/>
        <end position="264"/>
    </location>
</feature>
<feature type="domain" description="Dendritic cell-specific transmembrane protein-like" evidence="6">
    <location>
        <begin position="273"/>
        <end position="356"/>
    </location>
</feature>
<dbReference type="CTD" id="128506"/>
<dbReference type="OrthoDB" id="9947082at2759"/>
<evidence type="ECO:0000313" key="8">
    <source>
        <dbReference type="RefSeq" id="XP_030641060.1"/>
    </source>
</evidence>
<keyword evidence="2 5" id="KW-0812">Transmembrane</keyword>
<feature type="transmembrane region" description="Helical" evidence="5">
    <location>
        <begin position="372"/>
        <end position="393"/>
    </location>
</feature>
<name>A0A6J2W6J6_CHACN</name>
<dbReference type="PANTHER" id="PTHR21041:SF3">
    <property type="entry name" value="OSTEOCLAST STIMULATORY TRANSMEMBRANE PROTEIN"/>
    <property type="match status" value="1"/>
</dbReference>
<protein>
    <submittedName>
        <fullName evidence="8">Osteoclast stimulatory transmembrane protein</fullName>
    </submittedName>
</protein>
<reference evidence="8" key="1">
    <citation type="submission" date="2025-08" db="UniProtKB">
        <authorList>
            <consortium name="RefSeq"/>
        </authorList>
    </citation>
    <scope>IDENTIFICATION</scope>
</reference>
<sequence length="440" mass="50625">MEYGPPNPALFIWVILATHLEMYVISHCYSYRASVRKSLGYLWLSYSKPKPQSTGELLTLIVLCFIIAVVTDVLLFSWMSGALQYDRQKSTIAAVIYFVTVFPLSILVHPLRCSFTLMLPSLCTSQGRKLILSACITMVVLNVLPSMASNVSAFMHILKCNSENLAKSLIDSSDLLNRVKTDVISETTKVDQAQGNFVQKMRHFDQSIDVNLTEVKKKFVTVSKRFEEMFSQEKHFMEEMKLLSSRILALIFVLYLFFVSVNYLKSYLTSAKFDNVYITGQLRKVATSNGIQIEEENLENELKSTSYKMTKQELWRCLVPTLLILLYCAVTFSLVFLDYLVYSLVKQSIHLLDIPPTTVNINIQYTEPNAEVVLLLACLYLLSFIMTLLEVYARRLRRKVASGFFQNQEEKRIEYLYKKILARRSTRRQGIYSIETQQLS</sequence>
<dbReference type="GO" id="GO:0016020">
    <property type="term" value="C:membrane"/>
    <property type="evidence" value="ECO:0007669"/>
    <property type="project" value="UniProtKB-SubCell"/>
</dbReference>
<dbReference type="RefSeq" id="XP_030641060.1">
    <property type="nucleotide sequence ID" value="XM_030785200.1"/>
</dbReference>
<dbReference type="InterPro" id="IPR051856">
    <property type="entry name" value="CSR-E3_Ligase_Protein"/>
</dbReference>
<feature type="domain" description="Dendritic cell-specific transmembrane protein-like" evidence="6">
    <location>
        <begin position="364"/>
        <end position="417"/>
    </location>
</feature>
<dbReference type="AlphaFoldDB" id="A0A6J2W6J6"/>
<evidence type="ECO:0000256" key="1">
    <source>
        <dbReference type="ARBA" id="ARBA00004141"/>
    </source>
</evidence>
<gene>
    <name evidence="8" type="primary">ocstamp</name>
</gene>
<dbReference type="GeneID" id="115821373"/>
<dbReference type="PANTHER" id="PTHR21041">
    <property type="entry name" value="DENDRITIC CELL-SPECIFIC TRANSMEMBRANE PROTEIN"/>
    <property type="match status" value="1"/>
</dbReference>
<dbReference type="Pfam" id="PF07782">
    <property type="entry name" value="DC_STAMP"/>
    <property type="match status" value="2"/>
</dbReference>
<feature type="transmembrane region" description="Helical" evidence="5">
    <location>
        <begin position="12"/>
        <end position="31"/>
    </location>
</feature>
<organism evidence="7 8">
    <name type="scientific">Chanos chanos</name>
    <name type="common">Milkfish</name>
    <name type="synonym">Mugil chanos</name>
    <dbReference type="NCBI Taxonomy" id="29144"/>
    <lineage>
        <taxon>Eukaryota</taxon>
        <taxon>Metazoa</taxon>
        <taxon>Chordata</taxon>
        <taxon>Craniata</taxon>
        <taxon>Vertebrata</taxon>
        <taxon>Euteleostomi</taxon>
        <taxon>Actinopterygii</taxon>
        <taxon>Neopterygii</taxon>
        <taxon>Teleostei</taxon>
        <taxon>Ostariophysi</taxon>
        <taxon>Gonorynchiformes</taxon>
        <taxon>Chanidae</taxon>
        <taxon>Chanos</taxon>
    </lineage>
</organism>
<dbReference type="InterPro" id="IPR012858">
    <property type="entry name" value="DC_STAMP-like"/>
</dbReference>
<feature type="transmembrane region" description="Helical" evidence="5">
    <location>
        <begin position="317"/>
        <end position="342"/>
    </location>
</feature>
<keyword evidence="3 5" id="KW-1133">Transmembrane helix</keyword>
<evidence type="ECO:0000256" key="3">
    <source>
        <dbReference type="ARBA" id="ARBA00022989"/>
    </source>
</evidence>
<comment type="subcellular location">
    <subcellularLocation>
        <location evidence="1">Membrane</location>
        <topology evidence="1">Multi-pass membrane protein</topology>
    </subcellularLocation>
</comment>
<keyword evidence="7" id="KW-1185">Reference proteome</keyword>